<evidence type="ECO:0000313" key="2">
    <source>
        <dbReference type="EMBL" id="KAK2949338.1"/>
    </source>
</evidence>
<accession>A0ABQ9XDI7</accession>
<name>A0ABQ9XDI7_9EUKA</name>
<gene>
    <name evidence="2" type="ORF">BLNAU_15718</name>
</gene>
<protein>
    <submittedName>
        <fullName evidence="2">Uncharacterized protein</fullName>
    </submittedName>
</protein>
<feature type="region of interest" description="Disordered" evidence="1">
    <location>
        <begin position="217"/>
        <end position="238"/>
    </location>
</feature>
<feature type="compositionally biased region" description="Polar residues" evidence="1">
    <location>
        <begin position="219"/>
        <end position="231"/>
    </location>
</feature>
<dbReference type="Proteomes" id="UP001281761">
    <property type="component" value="Unassembled WGS sequence"/>
</dbReference>
<evidence type="ECO:0000313" key="3">
    <source>
        <dbReference type="Proteomes" id="UP001281761"/>
    </source>
</evidence>
<organism evidence="2 3">
    <name type="scientific">Blattamonas nauphoetae</name>
    <dbReference type="NCBI Taxonomy" id="2049346"/>
    <lineage>
        <taxon>Eukaryota</taxon>
        <taxon>Metamonada</taxon>
        <taxon>Preaxostyla</taxon>
        <taxon>Oxymonadida</taxon>
        <taxon>Blattamonas</taxon>
    </lineage>
</organism>
<proteinExistence type="predicted"/>
<sequence>MKLRLPASTAFSFFDTELMTNQLIGALLDELPVSLKKGTAVQHRYKLVFGHLRTEGLSDALELHLIIHQSRSFILSVPATRYITHKTLSEKQERTALIRVIRSGSLDEKAGGSSESGRIAEEQICMAEDALSEHDIRLNRLNTILRLVEKWIKMAKTLAKQPPPQSTPRPSPSERKALQTQFLAIAGTAPVTIPPILKAEQEMITLEGNQPLEPDVPSVLSSSPFPRNPVQNPLLHPKPYPLEGRIDRPLSLFSLENGISTSIHF</sequence>
<evidence type="ECO:0000256" key="1">
    <source>
        <dbReference type="SAM" id="MobiDB-lite"/>
    </source>
</evidence>
<keyword evidence="3" id="KW-1185">Reference proteome</keyword>
<dbReference type="EMBL" id="JARBJD010000158">
    <property type="protein sequence ID" value="KAK2949338.1"/>
    <property type="molecule type" value="Genomic_DNA"/>
</dbReference>
<comment type="caution">
    <text evidence="2">The sequence shown here is derived from an EMBL/GenBank/DDBJ whole genome shotgun (WGS) entry which is preliminary data.</text>
</comment>
<reference evidence="2 3" key="1">
    <citation type="journal article" date="2022" name="bioRxiv">
        <title>Genomics of Preaxostyla Flagellates Illuminates Evolutionary Transitions and the Path Towards Mitochondrial Loss.</title>
        <authorList>
            <person name="Novak L.V.F."/>
            <person name="Treitli S.C."/>
            <person name="Pyrih J."/>
            <person name="Halakuc P."/>
            <person name="Pipaliya S.V."/>
            <person name="Vacek V."/>
            <person name="Brzon O."/>
            <person name="Soukal P."/>
            <person name="Eme L."/>
            <person name="Dacks J.B."/>
            <person name="Karnkowska A."/>
            <person name="Elias M."/>
            <person name="Hampl V."/>
        </authorList>
    </citation>
    <scope>NUCLEOTIDE SEQUENCE [LARGE SCALE GENOMIC DNA]</scope>
    <source>
        <strain evidence="2">NAU3</strain>
        <tissue evidence="2">Gut</tissue>
    </source>
</reference>